<proteinExistence type="predicted"/>
<keyword evidence="1" id="KW-0812">Transmembrane</keyword>
<feature type="transmembrane region" description="Helical" evidence="1">
    <location>
        <begin position="187"/>
        <end position="214"/>
    </location>
</feature>
<dbReference type="Proteomes" id="UP001153069">
    <property type="component" value="Unassembled WGS sequence"/>
</dbReference>
<comment type="caution">
    <text evidence="2">The sequence shown here is derived from an EMBL/GenBank/DDBJ whole genome shotgun (WGS) entry which is preliminary data.</text>
</comment>
<evidence type="ECO:0000313" key="2">
    <source>
        <dbReference type="EMBL" id="CAB9506890.1"/>
    </source>
</evidence>
<evidence type="ECO:0000313" key="3">
    <source>
        <dbReference type="Proteomes" id="UP001153069"/>
    </source>
</evidence>
<sequence>MMRKTDAADAEKDEEDDLNLLDLYSSNKDNDEGDIEVGNVKKKKVVVKDAAVAGIIDLAILQQQDDHSPKICLKTSTSIPEVSTCNAENCSHTAQAQSILDTPVQYPEFTRHQGIHPAIPGAIAVDGPGFRDDIEDESDDGIDEDRTSDVIIAHPVHEDEVDGLLVLQNAVPHMSFQRIKEYWRRRLFVALSIQTIVGMAAVAIILAVFFLVVWTRHSSSPLILQQEQQNGGRIQSPSSAPIMATTPAPTTTLLDVLHLPNYTLRAIMDDPESPQSKANEWLINAAGETSIHLLPEWKLRQLFVLVTFYHSTKGDYWVKKHCWLDWKNKRLPLGTSSH</sequence>
<keyword evidence="1" id="KW-1133">Transmembrane helix</keyword>
<keyword evidence="3" id="KW-1185">Reference proteome</keyword>
<evidence type="ECO:0000256" key="1">
    <source>
        <dbReference type="SAM" id="Phobius"/>
    </source>
</evidence>
<gene>
    <name evidence="2" type="ORF">SEMRO_283_G107710.1</name>
</gene>
<reference evidence="2" key="1">
    <citation type="submission" date="2020-06" db="EMBL/GenBank/DDBJ databases">
        <authorList>
            <consortium name="Plant Systems Biology data submission"/>
        </authorList>
    </citation>
    <scope>NUCLEOTIDE SEQUENCE</scope>
    <source>
        <strain evidence="2">D6</strain>
    </source>
</reference>
<accession>A0A9N8HC29</accession>
<name>A0A9N8HC29_9STRA</name>
<protein>
    <submittedName>
        <fullName evidence="2">Uncharacterized protein</fullName>
    </submittedName>
</protein>
<dbReference type="EMBL" id="CAICTM010000282">
    <property type="protein sequence ID" value="CAB9506890.1"/>
    <property type="molecule type" value="Genomic_DNA"/>
</dbReference>
<dbReference type="AlphaFoldDB" id="A0A9N8HC29"/>
<organism evidence="2 3">
    <name type="scientific">Seminavis robusta</name>
    <dbReference type="NCBI Taxonomy" id="568900"/>
    <lineage>
        <taxon>Eukaryota</taxon>
        <taxon>Sar</taxon>
        <taxon>Stramenopiles</taxon>
        <taxon>Ochrophyta</taxon>
        <taxon>Bacillariophyta</taxon>
        <taxon>Bacillariophyceae</taxon>
        <taxon>Bacillariophycidae</taxon>
        <taxon>Naviculales</taxon>
        <taxon>Naviculaceae</taxon>
        <taxon>Seminavis</taxon>
    </lineage>
</organism>
<keyword evidence="1" id="KW-0472">Membrane</keyword>